<keyword evidence="4" id="KW-1185">Reference proteome</keyword>
<comment type="caution">
    <text evidence="3">The sequence shown here is derived from an EMBL/GenBank/DDBJ whole genome shotgun (WGS) entry which is preliminary data.</text>
</comment>
<dbReference type="CDD" id="cd03674">
    <property type="entry name" value="NUDIX_Hydrolase"/>
    <property type="match status" value="1"/>
</dbReference>
<dbReference type="RefSeq" id="WP_311615269.1">
    <property type="nucleotide sequence ID" value="NZ_JAVRFI010000030.1"/>
</dbReference>
<dbReference type="InterPro" id="IPR015797">
    <property type="entry name" value="NUDIX_hydrolase-like_dom_sf"/>
</dbReference>
<dbReference type="Proteomes" id="UP001180531">
    <property type="component" value="Unassembled WGS sequence"/>
</dbReference>
<sequence>MIDLAITADHIRATINDYVDEHPDEKPALAPVLALLDDGADLASRKEFRGHATAGAILTRPDGSILHIHHLALDKWLLPGGHLEPQDDTLLDAALRELTEETGIPAEAVTAAADRPVHIDVHPIPANGAKGEPDHQHIDFRFLFRTTADVHNLQTEEVTDAAWCDVEALTDERLRRHVAAAIR</sequence>
<evidence type="ECO:0000313" key="4">
    <source>
        <dbReference type="Proteomes" id="UP001180531"/>
    </source>
</evidence>
<dbReference type="InterPro" id="IPR000086">
    <property type="entry name" value="NUDIX_hydrolase_dom"/>
</dbReference>
<dbReference type="EMBL" id="JAVRFI010000030">
    <property type="protein sequence ID" value="MDT0453418.1"/>
    <property type="molecule type" value="Genomic_DNA"/>
</dbReference>
<dbReference type="PROSITE" id="PS51462">
    <property type="entry name" value="NUDIX"/>
    <property type="match status" value="1"/>
</dbReference>
<dbReference type="PANTHER" id="PTHR43736:SF1">
    <property type="entry name" value="DIHYDRONEOPTERIN TRIPHOSPHATE DIPHOSPHATASE"/>
    <property type="match status" value="1"/>
</dbReference>
<reference evidence="3" key="1">
    <citation type="submission" date="2024-05" db="EMBL/GenBank/DDBJ databases">
        <title>30 novel species of actinomycetes from the DSMZ collection.</title>
        <authorList>
            <person name="Nouioui I."/>
        </authorList>
    </citation>
    <scope>NUCLEOTIDE SEQUENCE</scope>
    <source>
        <strain evidence="3">DSM 40473</strain>
    </source>
</reference>
<evidence type="ECO:0000259" key="2">
    <source>
        <dbReference type="PROSITE" id="PS51462"/>
    </source>
</evidence>
<organism evidence="3 4">
    <name type="scientific">Streptomyces hesseae</name>
    <dbReference type="NCBI Taxonomy" id="3075519"/>
    <lineage>
        <taxon>Bacteria</taxon>
        <taxon>Bacillati</taxon>
        <taxon>Actinomycetota</taxon>
        <taxon>Actinomycetes</taxon>
        <taxon>Kitasatosporales</taxon>
        <taxon>Streptomycetaceae</taxon>
        <taxon>Streptomyces</taxon>
    </lineage>
</organism>
<proteinExistence type="inferred from homology"/>
<dbReference type="Gene3D" id="3.90.79.10">
    <property type="entry name" value="Nucleoside Triphosphate Pyrophosphohydrolase"/>
    <property type="match status" value="1"/>
</dbReference>
<accession>A0ABU2SWN8</accession>
<evidence type="ECO:0000313" key="3">
    <source>
        <dbReference type="EMBL" id="MDT0453418.1"/>
    </source>
</evidence>
<protein>
    <submittedName>
        <fullName evidence="3">NUDIX domain-containing protein</fullName>
    </submittedName>
</protein>
<dbReference type="Pfam" id="PF00293">
    <property type="entry name" value="NUDIX"/>
    <property type="match status" value="1"/>
</dbReference>
<dbReference type="PANTHER" id="PTHR43736">
    <property type="entry name" value="ADP-RIBOSE PYROPHOSPHATASE"/>
    <property type="match status" value="1"/>
</dbReference>
<dbReference type="SUPFAM" id="SSF55811">
    <property type="entry name" value="Nudix"/>
    <property type="match status" value="1"/>
</dbReference>
<comment type="similarity">
    <text evidence="1">Belongs to the Nudix hydrolase family.</text>
</comment>
<evidence type="ECO:0000256" key="1">
    <source>
        <dbReference type="ARBA" id="ARBA00005582"/>
    </source>
</evidence>
<feature type="domain" description="Nudix hydrolase" evidence="2">
    <location>
        <begin position="49"/>
        <end position="183"/>
    </location>
</feature>
<name>A0ABU2SWN8_9ACTN</name>
<gene>
    <name evidence="3" type="ORF">RM609_30675</name>
</gene>